<dbReference type="AlphaFoldDB" id="A0A1V2ABT4"/>
<gene>
    <name evidence="2" type="ORF">BTO28_02230</name>
</gene>
<protein>
    <submittedName>
        <fullName evidence="2">Uncharacterized protein</fullName>
    </submittedName>
</protein>
<evidence type="ECO:0000313" key="2">
    <source>
        <dbReference type="EMBL" id="OMP68458.1"/>
    </source>
</evidence>
<reference evidence="2 3" key="1">
    <citation type="submission" date="2016-12" db="EMBL/GenBank/DDBJ databases">
        <title>Domibacillus sp. SAB 38T whole genome sequencing.</title>
        <authorList>
            <person name="Verma A."/>
            <person name="Ojha A.K."/>
            <person name="Krishnamurthi S."/>
        </authorList>
    </citation>
    <scope>NUCLEOTIDE SEQUENCE [LARGE SCALE GENOMIC DNA]</scope>
    <source>
        <strain evidence="2 3">SAB 38</strain>
    </source>
</reference>
<accession>A0A1V2ABT4</accession>
<dbReference type="RefSeq" id="WP_076763647.1">
    <property type="nucleotide sequence ID" value="NZ_MSFI01000002.1"/>
</dbReference>
<dbReference type="Proteomes" id="UP000188613">
    <property type="component" value="Unassembled WGS sequence"/>
</dbReference>
<name>A0A1V2ABT4_9BACI</name>
<dbReference type="STRING" id="1714355.BTO28_02230"/>
<comment type="caution">
    <text evidence="2">The sequence shown here is derived from an EMBL/GenBank/DDBJ whole genome shotgun (WGS) entry which is preliminary data.</text>
</comment>
<dbReference type="OrthoDB" id="2943569at2"/>
<keyword evidence="1" id="KW-0812">Transmembrane</keyword>
<dbReference type="EMBL" id="MSFI01000002">
    <property type="protein sequence ID" value="OMP68458.1"/>
    <property type="molecule type" value="Genomic_DNA"/>
</dbReference>
<keyword evidence="1" id="KW-0472">Membrane</keyword>
<keyword evidence="1" id="KW-1133">Transmembrane helix</keyword>
<evidence type="ECO:0000256" key="1">
    <source>
        <dbReference type="SAM" id="Phobius"/>
    </source>
</evidence>
<keyword evidence="3" id="KW-1185">Reference proteome</keyword>
<evidence type="ECO:0000313" key="3">
    <source>
        <dbReference type="Proteomes" id="UP000188613"/>
    </source>
</evidence>
<feature type="transmembrane region" description="Helical" evidence="1">
    <location>
        <begin position="7"/>
        <end position="26"/>
    </location>
</feature>
<organism evidence="2 3">
    <name type="scientific">Domibacillus epiphyticus</name>
    <dbReference type="NCBI Taxonomy" id="1714355"/>
    <lineage>
        <taxon>Bacteria</taxon>
        <taxon>Bacillati</taxon>
        <taxon>Bacillota</taxon>
        <taxon>Bacilli</taxon>
        <taxon>Bacillales</taxon>
        <taxon>Bacillaceae</taxon>
        <taxon>Domibacillus</taxon>
    </lineage>
</organism>
<proteinExistence type="predicted"/>
<sequence length="100" mass="11475">MRAVNELLAFYGVIYLRGWIFVPIFYSGGSKFLVDGRLGKRYDYRVFQYKKERSGAAVLYVLLKAPELSGTTTRLVDEEEVYRRFGGCLPVAVHNCHVHP</sequence>